<dbReference type="InterPro" id="IPR006571">
    <property type="entry name" value="TLDc_dom"/>
</dbReference>
<dbReference type="Proteomes" id="UP000041254">
    <property type="component" value="Unassembled WGS sequence"/>
</dbReference>
<dbReference type="InParanoid" id="A0A0G4ELN3"/>
<dbReference type="AlphaFoldDB" id="A0A0G4ELN3"/>
<reference evidence="4 5" key="1">
    <citation type="submission" date="2014-11" db="EMBL/GenBank/DDBJ databases">
        <authorList>
            <person name="Zhu J."/>
            <person name="Qi W."/>
            <person name="Song R."/>
        </authorList>
    </citation>
    <scope>NUCLEOTIDE SEQUENCE [LARGE SCALE GENOMIC DNA]</scope>
</reference>
<dbReference type="Pfam" id="PF03221">
    <property type="entry name" value="HTH_Tnp_Tc5"/>
    <property type="match status" value="1"/>
</dbReference>
<evidence type="ECO:0000259" key="3">
    <source>
        <dbReference type="PROSITE" id="PS51253"/>
    </source>
</evidence>
<dbReference type="InterPro" id="IPR009057">
    <property type="entry name" value="Homeodomain-like_sf"/>
</dbReference>
<dbReference type="Gene3D" id="1.10.10.60">
    <property type="entry name" value="Homeodomain-like"/>
    <property type="match status" value="1"/>
</dbReference>
<dbReference type="OrthoDB" id="125347at2759"/>
<dbReference type="PhylomeDB" id="A0A0G4ELN3"/>
<keyword evidence="1" id="KW-0238">DNA-binding</keyword>
<feature type="compositionally biased region" description="Polar residues" evidence="2">
    <location>
        <begin position="179"/>
        <end position="192"/>
    </location>
</feature>
<dbReference type="SUPFAM" id="SSF46689">
    <property type="entry name" value="Homeodomain-like"/>
    <property type="match status" value="1"/>
</dbReference>
<dbReference type="VEuPathDB" id="CryptoDB:Vbra_5226"/>
<feature type="region of interest" description="Disordered" evidence="2">
    <location>
        <begin position="152"/>
        <end position="192"/>
    </location>
</feature>
<accession>A0A0G4ELN3</accession>
<name>A0A0G4ELN3_VITBC</name>
<proteinExistence type="predicted"/>
<organism evidence="4 5">
    <name type="scientific">Vitrella brassicaformis (strain CCMP3155)</name>
    <dbReference type="NCBI Taxonomy" id="1169540"/>
    <lineage>
        <taxon>Eukaryota</taxon>
        <taxon>Sar</taxon>
        <taxon>Alveolata</taxon>
        <taxon>Colpodellida</taxon>
        <taxon>Vitrellaceae</taxon>
        <taxon>Vitrella</taxon>
    </lineage>
</organism>
<dbReference type="SMART" id="SM00674">
    <property type="entry name" value="CENPB"/>
    <property type="match status" value="1"/>
</dbReference>
<feature type="domain" description="HTH CENPB-type" evidence="3">
    <location>
        <begin position="68"/>
        <end position="138"/>
    </location>
</feature>
<evidence type="ECO:0000256" key="2">
    <source>
        <dbReference type="SAM" id="MobiDB-lite"/>
    </source>
</evidence>
<evidence type="ECO:0000256" key="1">
    <source>
        <dbReference type="ARBA" id="ARBA00023125"/>
    </source>
</evidence>
<sequence>MSTERAGEVAISERLQLVDEFIRRQQSGESINMSQFAEEQGIPPKRFRQWCSDIKKQREAGMPVTDSDKKRNRQPKYRQIEDEMRQWMATHDDPTSVPPRAIRAKAIEIASRLGVGDFSASDKWIKSFRKRCLQGQKVDEAAAVRMADGFIGPTTDLSRQATTCPPDDDAAASDRPLDTQSQPSERNTMSVWSRSSAKSVFTVTADDRLSDIPEDDNDRLSVSDGAAGHVMAVSIRSTTHEDDKLHDPQMIVGSRLTSSERTALRSLFVPSMLDECKFTLLYRASVDGATYGDLLQCVGDASGLAFIIRKDKYVFGSWISAGIRLPDDPRGRNEYDCDGWQFSLAGHFEKPTITWEGKWPVCVAGRDRATVRGARVRIGPCDWLGWGHGDGWFGWLGRWLGYGGGAAAAADIRSCRRFMWSWEVPEGYVGVRNEAGRALFGGSEEFMADEMEVIRVDGLLSLKVIEGTTFDPFQSSALYRFLGPAMGTHELKLIYRASRDGASYDDLLRCVGDTKGLVFIVRRDMYVFRRDMYVLGEYVFGAFISGGIRLPDDPKPLNVYQCDGCDFSLAGHFDTPKMMKKGSRMVGVAGREVTMYGAKLWISGTGWLWLGCEGGAAADMRICRQRILSEYVPDGYVGVRDEHGSAMFGGSRQFMADEVEVLEVV</sequence>
<keyword evidence="5" id="KW-1185">Reference proteome</keyword>
<gene>
    <name evidence="4" type="ORF">Vbra_5226</name>
</gene>
<protein>
    <recommendedName>
        <fullName evidence="3">HTH CENPB-type domain-containing protein</fullName>
    </recommendedName>
</protein>
<dbReference type="Pfam" id="PF07534">
    <property type="entry name" value="TLD"/>
    <property type="match status" value="1"/>
</dbReference>
<dbReference type="EMBL" id="CDMY01000268">
    <property type="protein sequence ID" value="CEL98338.1"/>
    <property type="molecule type" value="Genomic_DNA"/>
</dbReference>
<dbReference type="GO" id="GO:0003677">
    <property type="term" value="F:DNA binding"/>
    <property type="evidence" value="ECO:0007669"/>
    <property type="project" value="UniProtKB-KW"/>
</dbReference>
<dbReference type="InterPro" id="IPR006600">
    <property type="entry name" value="HTH_CenpB_DNA-bd_dom"/>
</dbReference>
<dbReference type="PROSITE" id="PS51253">
    <property type="entry name" value="HTH_CENPB"/>
    <property type="match status" value="1"/>
</dbReference>
<evidence type="ECO:0000313" key="4">
    <source>
        <dbReference type="EMBL" id="CEL98338.1"/>
    </source>
</evidence>
<evidence type="ECO:0000313" key="5">
    <source>
        <dbReference type="Proteomes" id="UP000041254"/>
    </source>
</evidence>